<reference evidence="2" key="1">
    <citation type="journal article" date="2019" name="Int. J. Syst. Evol. Microbiol.">
        <title>The Global Catalogue of Microorganisms (GCM) 10K type strain sequencing project: providing services to taxonomists for standard genome sequencing and annotation.</title>
        <authorList>
            <consortium name="The Broad Institute Genomics Platform"/>
            <consortium name="The Broad Institute Genome Sequencing Center for Infectious Disease"/>
            <person name="Wu L."/>
            <person name="Ma J."/>
        </authorList>
    </citation>
    <scope>NUCLEOTIDE SEQUENCE [LARGE SCALE GENOMIC DNA]</scope>
    <source>
        <strain evidence="2">NBRC 106593</strain>
    </source>
</reference>
<gene>
    <name evidence="1" type="ORF">ACFQBT_09600</name>
</gene>
<dbReference type="RefSeq" id="WP_377822260.1">
    <property type="nucleotide sequence ID" value="NZ_JBHSWJ010000002.1"/>
</dbReference>
<name>A0ABW2ATJ4_9MICO</name>
<evidence type="ECO:0000313" key="2">
    <source>
        <dbReference type="Proteomes" id="UP001596356"/>
    </source>
</evidence>
<keyword evidence="2" id="KW-1185">Reference proteome</keyword>
<evidence type="ECO:0000313" key="1">
    <source>
        <dbReference type="EMBL" id="MFC6714051.1"/>
    </source>
</evidence>
<sequence length="204" mass="21924">MAADTLLLLLRSDTHRVTAWLRRGSVPAYVVPVGGWTAVVPAGSDARSSAPYDKSVPMLVARPVSSGLRAALCFAAIDDRAVLVLHPPGWRAVPRWLIWQSGQGPSGPTPFPSVRPTDLVSVAGISREDLPRVESVLRDTDQTADDLLHDLIDALGLPGAELLEAGAARHASGAALVEPDERSVRRFEKVTREERDIAEELKSS</sequence>
<evidence type="ECO:0008006" key="3">
    <source>
        <dbReference type="Google" id="ProtNLM"/>
    </source>
</evidence>
<comment type="caution">
    <text evidence="1">The sequence shown here is derived from an EMBL/GenBank/DDBJ whole genome shotgun (WGS) entry which is preliminary data.</text>
</comment>
<organism evidence="1 2">
    <name type="scientific">Branchiibius cervicis</name>
    <dbReference type="NCBI Taxonomy" id="908252"/>
    <lineage>
        <taxon>Bacteria</taxon>
        <taxon>Bacillati</taxon>
        <taxon>Actinomycetota</taxon>
        <taxon>Actinomycetes</taxon>
        <taxon>Micrococcales</taxon>
        <taxon>Dermacoccaceae</taxon>
        <taxon>Branchiibius</taxon>
    </lineage>
</organism>
<dbReference type="Proteomes" id="UP001596356">
    <property type="component" value="Unassembled WGS sequence"/>
</dbReference>
<dbReference type="EMBL" id="JBHSWJ010000002">
    <property type="protein sequence ID" value="MFC6714051.1"/>
    <property type="molecule type" value="Genomic_DNA"/>
</dbReference>
<accession>A0ABW2ATJ4</accession>
<proteinExistence type="predicted"/>
<protein>
    <recommendedName>
        <fullName evidence="3">AbiEi antitoxin C-terminal domain-containing protein</fullName>
    </recommendedName>
</protein>